<dbReference type="EMBL" id="JACHMN010000001">
    <property type="protein sequence ID" value="MBB5867646.1"/>
    <property type="molecule type" value="Genomic_DNA"/>
</dbReference>
<evidence type="ECO:0000313" key="2">
    <source>
        <dbReference type="Proteomes" id="UP000587527"/>
    </source>
</evidence>
<dbReference type="RefSeq" id="WP_312875092.1">
    <property type="nucleotide sequence ID" value="NZ_JACHMN010000001.1"/>
</dbReference>
<dbReference type="Proteomes" id="UP000587527">
    <property type="component" value="Unassembled WGS sequence"/>
</dbReference>
<dbReference type="SUPFAM" id="SSF53335">
    <property type="entry name" value="S-adenosyl-L-methionine-dependent methyltransferases"/>
    <property type="match status" value="1"/>
</dbReference>
<reference evidence="1 2" key="1">
    <citation type="submission" date="2020-08" db="EMBL/GenBank/DDBJ databases">
        <title>Sequencing the genomes of 1000 actinobacteria strains.</title>
        <authorList>
            <person name="Klenk H.-P."/>
        </authorList>
    </citation>
    <scope>NUCLEOTIDE SEQUENCE [LARGE SCALE GENOMIC DNA]</scope>
    <source>
        <strain evidence="1 2">DSM 45362</strain>
    </source>
</reference>
<dbReference type="GO" id="GO:0032259">
    <property type="term" value="P:methylation"/>
    <property type="evidence" value="ECO:0007669"/>
    <property type="project" value="UniProtKB-KW"/>
</dbReference>
<keyword evidence="1" id="KW-0808">Transferase</keyword>
<sequence>MQTWDDGAPDGLATDRPNVARMYDYYLGGSHNYPADREMAQRVIATYPALPEVARLNRAFLGRVVRFLSDAGIRQFVDLGSGLPTVGNVHQIVQSIDPGARVVYVDHDEMAVLYSRVMLVGNPGAAVVQGDITEIRQVFRHRDLRCLIDFKEPVAVLLFGLLHFVSDGIGPMAIIDEILQTVASGSYLALSHASRDGLADEADRIAGLYARSGSPMAFRSHAEIAAFFADFPLVEPGLVPMEIWRPDEAESAIAPPVYSGYGGVGQKP</sequence>
<evidence type="ECO:0000313" key="1">
    <source>
        <dbReference type="EMBL" id="MBB5867646.1"/>
    </source>
</evidence>
<accession>A0A841BK92</accession>
<dbReference type="Gene3D" id="3.40.50.150">
    <property type="entry name" value="Vaccinia Virus protein VP39"/>
    <property type="match status" value="1"/>
</dbReference>
<dbReference type="AlphaFoldDB" id="A0A841BK92"/>
<comment type="caution">
    <text evidence="1">The sequence shown here is derived from an EMBL/GenBank/DDBJ whole genome shotgun (WGS) entry which is preliminary data.</text>
</comment>
<dbReference type="InterPro" id="IPR029063">
    <property type="entry name" value="SAM-dependent_MTases_sf"/>
</dbReference>
<dbReference type="InterPro" id="IPR006764">
    <property type="entry name" value="SAM_dep_MeTrfase_SAV2177_type"/>
</dbReference>
<gene>
    <name evidence="1" type="ORF">F4553_001025</name>
</gene>
<organism evidence="1 2">
    <name type="scientific">Allocatelliglobosispora scoriae</name>
    <dbReference type="NCBI Taxonomy" id="643052"/>
    <lineage>
        <taxon>Bacteria</taxon>
        <taxon>Bacillati</taxon>
        <taxon>Actinomycetota</taxon>
        <taxon>Actinomycetes</taxon>
        <taxon>Micromonosporales</taxon>
        <taxon>Micromonosporaceae</taxon>
        <taxon>Allocatelliglobosispora</taxon>
    </lineage>
</organism>
<name>A0A841BK92_9ACTN</name>
<dbReference type="Pfam" id="PF04672">
    <property type="entry name" value="Methyltransf_19"/>
    <property type="match status" value="1"/>
</dbReference>
<dbReference type="GO" id="GO:0008168">
    <property type="term" value="F:methyltransferase activity"/>
    <property type="evidence" value="ECO:0007669"/>
    <property type="project" value="UniProtKB-KW"/>
</dbReference>
<keyword evidence="1" id="KW-0489">Methyltransferase</keyword>
<keyword evidence="2" id="KW-1185">Reference proteome</keyword>
<dbReference type="PIRSF" id="PIRSF017393">
    <property type="entry name" value="MTase_SAV2177"/>
    <property type="match status" value="1"/>
</dbReference>
<proteinExistence type="predicted"/>
<protein>
    <submittedName>
        <fullName evidence="1">O-methyltransferase involved in polyketide biosynthesis</fullName>
    </submittedName>
</protein>